<dbReference type="HOGENOM" id="CLU_061288_2_0_1"/>
<gene>
    <name evidence="4" type="primary">Dgri\GH23399</name>
    <name evidence="4" type="ORF">Dgri_GH23399</name>
</gene>
<sequence length="166" mass="19377">MDFDDDFATPLPEERLIRPHTLNVEQERDLIEAFSLFDTAYAGVIPMKRLKDILRAVAQMPPEHELQDYYAEYDPDGLDELYLSDFLHIMSMRYKDQTPEDEIIQAFRVFDKDDNGWISEKEFRNIMATLGDPMNDDDLDQIVLDANSNAEGNIVYKDFVAIMTER</sequence>
<dbReference type="PANTHER" id="PTHR23048:SF0">
    <property type="entry name" value="CALMODULIN LIKE 3"/>
    <property type="match status" value="1"/>
</dbReference>
<dbReference type="KEGG" id="dgr:6567638"/>
<dbReference type="STRING" id="7222.B4JT32"/>
<evidence type="ECO:0000259" key="3">
    <source>
        <dbReference type="PROSITE" id="PS50222"/>
    </source>
</evidence>
<dbReference type="FunCoup" id="B4JT32">
    <property type="interactions" value="66"/>
</dbReference>
<name>B4JT32_DROGR</name>
<dbReference type="InterPro" id="IPR002048">
    <property type="entry name" value="EF_hand_dom"/>
</dbReference>
<keyword evidence="5" id="KW-1185">Reference proteome</keyword>
<evidence type="ECO:0000256" key="2">
    <source>
        <dbReference type="ARBA" id="ARBA00022837"/>
    </source>
</evidence>
<dbReference type="InterPro" id="IPR018247">
    <property type="entry name" value="EF_Hand_1_Ca_BS"/>
</dbReference>
<dbReference type="eggNOG" id="KOG0027">
    <property type="taxonomic scope" value="Eukaryota"/>
</dbReference>
<dbReference type="AlphaFoldDB" id="B4JT32"/>
<dbReference type="InParanoid" id="B4JT32"/>
<organism evidence="5">
    <name type="scientific">Drosophila grimshawi</name>
    <name type="common">Hawaiian fruit fly</name>
    <name type="synonym">Idiomyia grimshawi</name>
    <dbReference type="NCBI Taxonomy" id="7222"/>
    <lineage>
        <taxon>Eukaryota</taxon>
        <taxon>Metazoa</taxon>
        <taxon>Ecdysozoa</taxon>
        <taxon>Arthropoda</taxon>
        <taxon>Hexapoda</taxon>
        <taxon>Insecta</taxon>
        <taxon>Pterygota</taxon>
        <taxon>Neoptera</taxon>
        <taxon>Endopterygota</taxon>
        <taxon>Diptera</taxon>
        <taxon>Brachycera</taxon>
        <taxon>Muscomorpha</taxon>
        <taxon>Ephydroidea</taxon>
        <taxon>Drosophilidae</taxon>
        <taxon>Drosophila</taxon>
        <taxon>Hawaiian Drosophila</taxon>
    </lineage>
</organism>
<dbReference type="EMBL" id="CH916373">
    <property type="protein sequence ID" value="EDV94922.1"/>
    <property type="molecule type" value="Genomic_DNA"/>
</dbReference>
<dbReference type="PROSITE" id="PS00018">
    <property type="entry name" value="EF_HAND_1"/>
    <property type="match status" value="1"/>
</dbReference>
<dbReference type="PANTHER" id="PTHR23048">
    <property type="entry name" value="MYOSIN LIGHT CHAIN 1, 3"/>
    <property type="match status" value="1"/>
</dbReference>
<evidence type="ECO:0000313" key="4">
    <source>
        <dbReference type="EMBL" id="EDV94922.1"/>
    </source>
</evidence>
<dbReference type="GO" id="GO:0005509">
    <property type="term" value="F:calcium ion binding"/>
    <property type="evidence" value="ECO:0007669"/>
    <property type="project" value="InterPro"/>
</dbReference>
<dbReference type="InterPro" id="IPR011992">
    <property type="entry name" value="EF-hand-dom_pair"/>
</dbReference>
<proteinExistence type="predicted"/>
<dbReference type="SMART" id="SM00054">
    <property type="entry name" value="EFh"/>
    <property type="match status" value="3"/>
</dbReference>
<accession>B4JT32</accession>
<feature type="domain" description="EF-hand" evidence="3">
    <location>
        <begin position="98"/>
        <end position="133"/>
    </location>
</feature>
<keyword evidence="2" id="KW-0106">Calcium</keyword>
<evidence type="ECO:0000313" key="5">
    <source>
        <dbReference type="Proteomes" id="UP000001070"/>
    </source>
</evidence>
<dbReference type="GO" id="GO:0016460">
    <property type="term" value="C:myosin II complex"/>
    <property type="evidence" value="ECO:0007669"/>
    <property type="project" value="TreeGrafter"/>
</dbReference>
<keyword evidence="1" id="KW-0677">Repeat</keyword>
<dbReference type="Pfam" id="PF14658">
    <property type="entry name" value="EF-hand_9"/>
    <property type="match status" value="1"/>
</dbReference>
<dbReference type="CDD" id="cd00051">
    <property type="entry name" value="EFh"/>
    <property type="match status" value="1"/>
</dbReference>
<dbReference type="PROSITE" id="PS50222">
    <property type="entry name" value="EF_HAND_2"/>
    <property type="match status" value="1"/>
</dbReference>
<evidence type="ECO:0000256" key="1">
    <source>
        <dbReference type="ARBA" id="ARBA00022737"/>
    </source>
</evidence>
<dbReference type="InterPro" id="IPR050230">
    <property type="entry name" value="CALM/Myosin/TropC-like"/>
</dbReference>
<dbReference type="SUPFAM" id="SSF47473">
    <property type="entry name" value="EF-hand"/>
    <property type="match status" value="1"/>
</dbReference>
<dbReference type="OMA" id="EHELQDY"/>
<reference evidence="4 5" key="1">
    <citation type="journal article" date="2007" name="Nature">
        <title>Evolution of genes and genomes on the Drosophila phylogeny.</title>
        <authorList>
            <consortium name="Drosophila 12 Genomes Consortium"/>
            <person name="Clark A.G."/>
            <person name="Eisen M.B."/>
            <person name="Smith D.R."/>
            <person name="Bergman C.M."/>
            <person name="Oliver B."/>
            <person name="Markow T.A."/>
            <person name="Kaufman T.C."/>
            <person name="Kellis M."/>
            <person name="Gelbart W."/>
            <person name="Iyer V.N."/>
            <person name="Pollard D.A."/>
            <person name="Sackton T.B."/>
            <person name="Larracuente A.M."/>
            <person name="Singh N.D."/>
            <person name="Abad J.P."/>
            <person name="Abt D.N."/>
            <person name="Adryan B."/>
            <person name="Aguade M."/>
            <person name="Akashi H."/>
            <person name="Anderson W.W."/>
            <person name="Aquadro C.F."/>
            <person name="Ardell D.H."/>
            <person name="Arguello R."/>
            <person name="Artieri C.G."/>
            <person name="Barbash D.A."/>
            <person name="Barker D."/>
            <person name="Barsanti P."/>
            <person name="Batterham P."/>
            <person name="Batzoglou S."/>
            <person name="Begun D."/>
            <person name="Bhutkar A."/>
            <person name="Blanco E."/>
            <person name="Bosak S.A."/>
            <person name="Bradley R.K."/>
            <person name="Brand A.D."/>
            <person name="Brent M.R."/>
            <person name="Brooks A.N."/>
            <person name="Brown R.H."/>
            <person name="Butlin R.K."/>
            <person name="Caggese C."/>
            <person name="Calvi B.R."/>
            <person name="Bernardo de Carvalho A."/>
            <person name="Caspi A."/>
            <person name="Castrezana S."/>
            <person name="Celniker S.E."/>
            <person name="Chang J.L."/>
            <person name="Chapple C."/>
            <person name="Chatterji S."/>
            <person name="Chinwalla A."/>
            <person name="Civetta A."/>
            <person name="Clifton S.W."/>
            <person name="Comeron J.M."/>
            <person name="Costello J.C."/>
            <person name="Coyne J.A."/>
            <person name="Daub J."/>
            <person name="David R.G."/>
            <person name="Delcher A.L."/>
            <person name="Delehaunty K."/>
            <person name="Do C.B."/>
            <person name="Ebling H."/>
            <person name="Edwards K."/>
            <person name="Eickbush T."/>
            <person name="Evans J.D."/>
            <person name="Filipski A."/>
            <person name="Findeiss S."/>
            <person name="Freyhult E."/>
            <person name="Fulton L."/>
            <person name="Fulton R."/>
            <person name="Garcia A.C."/>
            <person name="Gardiner A."/>
            <person name="Garfield D.A."/>
            <person name="Garvin B.E."/>
            <person name="Gibson G."/>
            <person name="Gilbert D."/>
            <person name="Gnerre S."/>
            <person name="Godfrey J."/>
            <person name="Good R."/>
            <person name="Gotea V."/>
            <person name="Gravely B."/>
            <person name="Greenberg A.J."/>
            <person name="Griffiths-Jones S."/>
            <person name="Gross S."/>
            <person name="Guigo R."/>
            <person name="Gustafson E.A."/>
            <person name="Haerty W."/>
            <person name="Hahn M.W."/>
            <person name="Halligan D.L."/>
            <person name="Halpern A.L."/>
            <person name="Halter G.M."/>
            <person name="Han M.V."/>
            <person name="Heger A."/>
            <person name="Hillier L."/>
            <person name="Hinrichs A.S."/>
            <person name="Holmes I."/>
            <person name="Hoskins R.A."/>
            <person name="Hubisz M.J."/>
            <person name="Hultmark D."/>
            <person name="Huntley M.A."/>
            <person name="Jaffe D.B."/>
            <person name="Jagadeeshan S."/>
            <person name="Jeck W.R."/>
            <person name="Johnson J."/>
            <person name="Jones C.D."/>
            <person name="Jordan W.C."/>
            <person name="Karpen G.H."/>
            <person name="Kataoka E."/>
            <person name="Keightley P.D."/>
            <person name="Kheradpour P."/>
            <person name="Kirkness E.F."/>
            <person name="Koerich L.B."/>
            <person name="Kristiansen K."/>
            <person name="Kudrna D."/>
            <person name="Kulathinal R.J."/>
            <person name="Kumar S."/>
            <person name="Kwok R."/>
            <person name="Lander E."/>
            <person name="Langley C.H."/>
            <person name="Lapoint R."/>
            <person name="Lazzaro B.P."/>
            <person name="Lee S.J."/>
            <person name="Levesque L."/>
            <person name="Li R."/>
            <person name="Lin C.F."/>
            <person name="Lin M.F."/>
            <person name="Lindblad-Toh K."/>
            <person name="Llopart A."/>
            <person name="Long M."/>
            <person name="Low L."/>
            <person name="Lozovsky E."/>
            <person name="Lu J."/>
            <person name="Luo M."/>
            <person name="Machado C.A."/>
            <person name="Makalowski W."/>
            <person name="Marzo M."/>
            <person name="Matsuda M."/>
            <person name="Matzkin L."/>
            <person name="McAllister B."/>
            <person name="McBride C.S."/>
            <person name="McKernan B."/>
            <person name="McKernan K."/>
            <person name="Mendez-Lago M."/>
            <person name="Minx P."/>
            <person name="Mollenhauer M.U."/>
            <person name="Montooth K."/>
            <person name="Mount S.M."/>
            <person name="Mu X."/>
            <person name="Myers E."/>
            <person name="Negre B."/>
            <person name="Newfeld S."/>
            <person name="Nielsen R."/>
            <person name="Noor M.A."/>
            <person name="O'Grady P."/>
            <person name="Pachter L."/>
            <person name="Papaceit M."/>
            <person name="Parisi M.J."/>
            <person name="Parisi M."/>
            <person name="Parts L."/>
            <person name="Pedersen J.S."/>
            <person name="Pesole G."/>
            <person name="Phillippy A.M."/>
            <person name="Ponting C.P."/>
            <person name="Pop M."/>
            <person name="Porcelli D."/>
            <person name="Powell J.R."/>
            <person name="Prohaska S."/>
            <person name="Pruitt K."/>
            <person name="Puig M."/>
            <person name="Quesneville H."/>
            <person name="Ram K.R."/>
            <person name="Rand D."/>
            <person name="Rasmussen M.D."/>
            <person name="Reed L.K."/>
            <person name="Reenan R."/>
            <person name="Reily A."/>
            <person name="Remington K.A."/>
            <person name="Rieger T.T."/>
            <person name="Ritchie M.G."/>
            <person name="Robin C."/>
            <person name="Rogers Y.H."/>
            <person name="Rohde C."/>
            <person name="Rozas J."/>
            <person name="Rubenfield M.J."/>
            <person name="Ruiz A."/>
            <person name="Russo S."/>
            <person name="Salzberg S.L."/>
            <person name="Sanchez-Gracia A."/>
            <person name="Saranga D.J."/>
            <person name="Sato H."/>
            <person name="Schaeffer S.W."/>
            <person name="Schatz M.C."/>
            <person name="Schlenke T."/>
            <person name="Schwartz R."/>
            <person name="Segarra C."/>
            <person name="Singh R.S."/>
            <person name="Sirot L."/>
            <person name="Sirota M."/>
            <person name="Sisneros N.B."/>
            <person name="Smith C.D."/>
            <person name="Smith T.F."/>
            <person name="Spieth J."/>
            <person name="Stage D.E."/>
            <person name="Stark A."/>
            <person name="Stephan W."/>
            <person name="Strausberg R.L."/>
            <person name="Strempel S."/>
            <person name="Sturgill D."/>
            <person name="Sutton G."/>
            <person name="Sutton G.G."/>
            <person name="Tao W."/>
            <person name="Teichmann S."/>
            <person name="Tobari Y.N."/>
            <person name="Tomimura Y."/>
            <person name="Tsolas J.M."/>
            <person name="Valente V.L."/>
            <person name="Venter E."/>
            <person name="Venter J.C."/>
            <person name="Vicario S."/>
            <person name="Vieira F.G."/>
            <person name="Vilella A.J."/>
            <person name="Villasante A."/>
            <person name="Walenz B."/>
            <person name="Wang J."/>
            <person name="Wasserman M."/>
            <person name="Watts T."/>
            <person name="Wilson D."/>
            <person name="Wilson R.K."/>
            <person name="Wing R.A."/>
            <person name="Wolfner M.F."/>
            <person name="Wong A."/>
            <person name="Wong G.K."/>
            <person name="Wu C.I."/>
            <person name="Wu G."/>
            <person name="Yamamoto D."/>
            <person name="Yang H.P."/>
            <person name="Yang S.P."/>
            <person name="Yorke J.A."/>
            <person name="Yoshida K."/>
            <person name="Zdobnov E."/>
            <person name="Zhang P."/>
            <person name="Zhang Y."/>
            <person name="Zimin A.V."/>
            <person name="Baldwin J."/>
            <person name="Abdouelleil A."/>
            <person name="Abdulkadir J."/>
            <person name="Abebe A."/>
            <person name="Abera B."/>
            <person name="Abreu J."/>
            <person name="Acer S.C."/>
            <person name="Aftuck L."/>
            <person name="Alexander A."/>
            <person name="An P."/>
            <person name="Anderson E."/>
            <person name="Anderson S."/>
            <person name="Arachi H."/>
            <person name="Azer M."/>
            <person name="Bachantsang P."/>
            <person name="Barry A."/>
            <person name="Bayul T."/>
            <person name="Berlin A."/>
            <person name="Bessette D."/>
            <person name="Bloom T."/>
            <person name="Blye J."/>
            <person name="Boguslavskiy L."/>
            <person name="Bonnet C."/>
            <person name="Boukhgalter B."/>
            <person name="Bourzgui I."/>
            <person name="Brown A."/>
            <person name="Cahill P."/>
            <person name="Channer S."/>
            <person name="Cheshatsang Y."/>
            <person name="Chuda L."/>
            <person name="Citroen M."/>
            <person name="Collymore A."/>
            <person name="Cooke P."/>
            <person name="Costello M."/>
            <person name="D'Aco K."/>
            <person name="Daza R."/>
            <person name="De Haan G."/>
            <person name="DeGray S."/>
            <person name="DeMaso C."/>
            <person name="Dhargay N."/>
            <person name="Dooley K."/>
            <person name="Dooley E."/>
            <person name="Doricent M."/>
            <person name="Dorje P."/>
            <person name="Dorjee K."/>
            <person name="Dupes A."/>
            <person name="Elong R."/>
            <person name="Falk J."/>
            <person name="Farina A."/>
            <person name="Faro S."/>
            <person name="Ferguson D."/>
            <person name="Fisher S."/>
            <person name="Foley C.D."/>
            <person name="Franke A."/>
            <person name="Friedrich D."/>
            <person name="Gadbois L."/>
            <person name="Gearin G."/>
            <person name="Gearin C.R."/>
            <person name="Giannoukos G."/>
            <person name="Goode T."/>
            <person name="Graham J."/>
            <person name="Grandbois E."/>
            <person name="Grewal S."/>
            <person name="Gyaltsen K."/>
            <person name="Hafez N."/>
            <person name="Hagos B."/>
            <person name="Hall J."/>
            <person name="Henson C."/>
            <person name="Hollinger A."/>
            <person name="Honan T."/>
            <person name="Huard M.D."/>
            <person name="Hughes L."/>
            <person name="Hurhula B."/>
            <person name="Husby M.E."/>
            <person name="Kamat A."/>
            <person name="Kanga B."/>
            <person name="Kashin S."/>
            <person name="Khazanovich D."/>
            <person name="Kisner P."/>
            <person name="Lance K."/>
            <person name="Lara M."/>
            <person name="Lee W."/>
            <person name="Lennon N."/>
            <person name="Letendre F."/>
            <person name="LeVine R."/>
            <person name="Lipovsky A."/>
            <person name="Liu X."/>
            <person name="Liu J."/>
            <person name="Liu S."/>
            <person name="Lokyitsang T."/>
            <person name="Lokyitsang Y."/>
            <person name="Lubonja R."/>
            <person name="Lui A."/>
            <person name="MacDonald P."/>
            <person name="Magnisalis V."/>
            <person name="Maru K."/>
            <person name="Matthews C."/>
            <person name="McCusker W."/>
            <person name="McDonough S."/>
            <person name="Mehta T."/>
            <person name="Meldrim J."/>
            <person name="Meneus L."/>
            <person name="Mihai O."/>
            <person name="Mihalev A."/>
            <person name="Mihova T."/>
            <person name="Mittelman R."/>
            <person name="Mlenga V."/>
            <person name="Montmayeur A."/>
            <person name="Mulrain L."/>
            <person name="Navidi A."/>
            <person name="Naylor J."/>
            <person name="Negash T."/>
            <person name="Nguyen T."/>
            <person name="Nguyen N."/>
            <person name="Nicol R."/>
            <person name="Norbu C."/>
            <person name="Norbu N."/>
            <person name="Novod N."/>
            <person name="O'Neill B."/>
            <person name="Osman S."/>
            <person name="Markiewicz E."/>
            <person name="Oyono O.L."/>
            <person name="Patti C."/>
            <person name="Phunkhang P."/>
            <person name="Pierre F."/>
            <person name="Priest M."/>
            <person name="Raghuraman S."/>
            <person name="Rege F."/>
            <person name="Reyes R."/>
            <person name="Rise C."/>
            <person name="Rogov P."/>
            <person name="Ross K."/>
            <person name="Ryan E."/>
            <person name="Settipalli S."/>
            <person name="Shea T."/>
            <person name="Sherpa N."/>
            <person name="Shi L."/>
            <person name="Shih D."/>
            <person name="Sparrow T."/>
            <person name="Spaulding J."/>
            <person name="Stalker J."/>
            <person name="Stange-Thomann N."/>
            <person name="Stavropoulos S."/>
            <person name="Stone C."/>
            <person name="Strader C."/>
            <person name="Tesfaye S."/>
            <person name="Thomson T."/>
            <person name="Thoulutsang Y."/>
            <person name="Thoulutsang D."/>
            <person name="Topham K."/>
            <person name="Topping I."/>
            <person name="Tsamla T."/>
            <person name="Vassiliev H."/>
            <person name="Vo A."/>
            <person name="Wangchuk T."/>
            <person name="Wangdi T."/>
            <person name="Weiand M."/>
            <person name="Wilkinson J."/>
            <person name="Wilson A."/>
            <person name="Yadav S."/>
            <person name="Young G."/>
            <person name="Yu Q."/>
            <person name="Zembek L."/>
            <person name="Zhong D."/>
            <person name="Zimmer A."/>
            <person name="Zwirko Z."/>
            <person name="Jaffe D.B."/>
            <person name="Alvarez P."/>
            <person name="Brockman W."/>
            <person name="Butler J."/>
            <person name="Chin C."/>
            <person name="Gnerre S."/>
            <person name="Grabherr M."/>
            <person name="Kleber M."/>
            <person name="Mauceli E."/>
            <person name="MacCallum I."/>
        </authorList>
    </citation>
    <scope>NUCLEOTIDE SEQUENCE [LARGE SCALE GENOMIC DNA]</scope>
    <source>
        <strain evidence="5">Tucson 15287-2541.00</strain>
    </source>
</reference>
<dbReference type="SMR" id="B4JT32"/>
<dbReference type="OrthoDB" id="26525at2759"/>
<dbReference type="PhylomeDB" id="B4JT32"/>
<dbReference type="Gene3D" id="1.10.238.10">
    <property type="entry name" value="EF-hand"/>
    <property type="match status" value="2"/>
</dbReference>
<dbReference type="InterPro" id="IPR039508">
    <property type="entry name" value="KASH5_EF-hand-like_dom"/>
</dbReference>
<dbReference type="FunFam" id="1.10.238.10:FF:000001">
    <property type="entry name" value="Calmodulin 1"/>
    <property type="match status" value="1"/>
</dbReference>
<protein>
    <submittedName>
        <fullName evidence="4">GH23399</fullName>
    </submittedName>
</protein>
<dbReference type="Proteomes" id="UP000001070">
    <property type="component" value="Unassembled WGS sequence"/>
</dbReference>
<dbReference type="Pfam" id="PF13499">
    <property type="entry name" value="EF-hand_7"/>
    <property type="match status" value="1"/>
</dbReference>